<dbReference type="PROSITE" id="PS52012">
    <property type="entry name" value="CFEM"/>
    <property type="match status" value="1"/>
</dbReference>
<proteinExistence type="predicted"/>
<feature type="signal peptide" evidence="5">
    <location>
        <begin position="1"/>
        <end position="18"/>
    </location>
</feature>
<comment type="subcellular location">
    <subcellularLocation>
        <location evidence="1">Secreted</location>
    </subcellularLocation>
</comment>
<keyword evidence="2" id="KW-0964">Secreted</keyword>
<protein>
    <recommendedName>
        <fullName evidence="6">CFEM domain-containing protein</fullName>
    </recommendedName>
</protein>
<organism evidence="7 8">
    <name type="scientific">Gymnopilus junonius</name>
    <name type="common">Spectacular rustgill mushroom</name>
    <name type="synonym">Gymnopilus spectabilis subsp. junonius</name>
    <dbReference type="NCBI Taxonomy" id="109634"/>
    <lineage>
        <taxon>Eukaryota</taxon>
        <taxon>Fungi</taxon>
        <taxon>Dikarya</taxon>
        <taxon>Basidiomycota</taxon>
        <taxon>Agaricomycotina</taxon>
        <taxon>Agaricomycetes</taxon>
        <taxon>Agaricomycetidae</taxon>
        <taxon>Agaricales</taxon>
        <taxon>Agaricineae</taxon>
        <taxon>Hymenogastraceae</taxon>
        <taxon>Gymnopilus</taxon>
    </lineage>
</organism>
<evidence type="ECO:0000259" key="6">
    <source>
        <dbReference type="PROSITE" id="PS52012"/>
    </source>
</evidence>
<dbReference type="AlphaFoldDB" id="A0A9P5TGV0"/>
<dbReference type="OrthoDB" id="3065412at2759"/>
<keyword evidence="4" id="KW-1015">Disulfide bond</keyword>
<evidence type="ECO:0000313" key="7">
    <source>
        <dbReference type="EMBL" id="KAF8879214.1"/>
    </source>
</evidence>
<accession>A0A9P5TGV0</accession>
<dbReference type="EMBL" id="JADNYJ010000151">
    <property type="protein sequence ID" value="KAF8879214.1"/>
    <property type="molecule type" value="Genomic_DNA"/>
</dbReference>
<gene>
    <name evidence="7" type="ORF">CPB84DRAFT_1966014</name>
</gene>
<dbReference type="GO" id="GO:0005576">
    <property type="term" value="C:extracellular region"/>
    <property type="evidence" value="ECO:0007669"/>
    <property type="project" value="UniProtKB-SubCell"/>
</dbReference>
<comment type="caution">
    <text evidence="7">The sequence shown here is derived from an EMBL/GenBank/DDBJ whole genome shotgun (WGS) entry which is preliminary data.</text>
</comment>
<evidence type="ECO:0000256" key="5">
    <source>
        <dbReference type="SAM" id="SignalP"/>
    </source>
</evidence>
<dbReference type="InterPro" id="IPR008427">
    <property type="entry name" value="Extracellular_membr_CFEM_dom"/>
</dbReference>
<evidence type="ECO:0000256" key="3">
    <source>
        <dbReference type="ARBA" id="ARBA00022729"/>
    </source>
</evidence>
<feature type="chain" id="PRO_5040166359" description="CFEM domain-containing protein" evidence="5">
    <location>
        <begin position="19"/>
        <end position="177"/>
    </location>
</feature>
<dbReference type="Pfam" id="PF05730">
    <property type="entry name" value="CFEM"/>
    <property type="match status" value="1"/>
</dbReference>
<feature type="domain" description="CFEM" evidence="6">
    <location>
        <begin position="1"/>
        <end position="119"/>
    </location>
</feature>
<evidence type="ECO:0000256" key="1">
    <source>
        <dbReference type="ARBA" id="ARBA00004613"/>
    </source>
</evidence>
<dbReference type="SMART" id="SM00747">
    <property type="entry name" value="CFEM"/>
    <property type="match status" value="1"/>
</dbReference>
<reference evidence="7" key="1">
    <citation type="submission" date="2020-11" db="EMBL/GenBank/DDBJ databases">
        <authorList>
            <consortium name="DOE Joint Genome Institute"/>
            <person name="Ahrendt S."/>
            <person name="Riley R."/>
            <person name="Andreopoulos W."/>
            <person name="LaButti K."/>
            <person name="Pangilinan J."/>
            <person name="Ruiz-duenas F.J."/>
            <person name="Barrasa J.M."/>
            <person name="Sanchez-Garcia M."/>
            <person name="Camarero S."/>
            <person name="Miyauchi S."/>
            <person name="Serrano A."/>
            <person name="Linde D."/>
            <person name="Babiker R."/>
            <person name="Drula E."/>
            <person name="Ayuso-Fernandez I."/>
            <person name="Pacheco R."/>
            <person name="Padilla G."/>
            <person name="Ferreira P."/>
            <person name="Barriuso J."/>
            <person name="Kellner H."/>
            <person name="Castanera R."/>
            <person name="Alfaro M."/>
            <person name="Ramirez L."/>
            <person name="Pisabarro A.G."/>
            <person name="Kuo A."/>
            <person name="Tritt A."/>
            <person name="Lipzen A."/>
            <person name="He G."/>
            <person name="Yan M."/>
            <person name="Ng V."/>
            <person name="Cullen D."/>
            <person name="Martin F."/>
            <person name="Rosso M.-N."/>
            <person name="Henrissat B."/>
            <person name="Hibbett D."/>
            <person name="Martinez A.T."/>
            <person name="Grigoriev I.V."/>
        </authorList>
    </citation>
    <scope>NUCLEOTIDE SEQUENCE</scope>
    <source>
        <strain evidence="7">AH 44721</strain>
    </source>
</reference>
<evidence type="ECO:0000256" key="4">
    <source>
        <dbReference type="ARBA" id="ARBA00023157"/>
    </source>
</evidence>
<evidence type="ECO:0000256" key="2">
    <source>
        <dbReference type="ARBA" id="ARBA00022525"/>
    </source>
</evidence>
<dbReference type="Proteomes" id="UP000724874">
    <property type="component" value="Unassembled WGS sequence"/>
</dbReference>
<name>A0A9P5TGV0_GYMJU</name>
<keyword evidence="8" id="KW-1185">Reference proteome</keyword>
<keyword evidence="3 5" id="KW-0732">Signal</keyword>
<sequence length="177" mass="18514">MYFNIASVFLISAASAYASTLLDLKESTTDNLFQVPICALPCATNSTSTSACSFRDLQCLCSDPNYVSNTMNCIQSSCSADTQQRALSDVERLCLFAGATASISIPVSTSTLNGIPTTIYSFEGFFPTSTTTTTSTTSTSTTTSASATSTTSAASRGIVNNVLGLVATWAVILSFYV</sequence>
<evidence type="ECO:0000313" key="8">
    <source>
        <dbReference type="Proteomes" id="UP000724874"/>
    </source>
</evidence>